<name>F9WEZ8_TRYCI</name>
<dbReference type="Proteomes" id="UP000000702">
    <property type="component" value="Unassembled WGS sequence"/>
</dbReference>
<dbReference type="OMA" id="QISHVQP"/>
<evidence type="ECO:0000313" key="3">
    <source>
        <dbReference type="Proteomes" id="UP000000702"/>
    </source>
</evidence>
<dbReference type="VEuPathDB" id="TriTrypDB:TcIL3000_0_00970"/>
<evidence type="ECO:0000313" key="2">
    <source>
        <dbReference type="EMBL" id="CCD15864.1"/>
    </source>
</evidence>
<dbReference type="EMBL" id="CAEQ01002084">
    <property type="protein sequence ID" value="CCD15864.1"/>
    <property type="molecule type" value="Genomic_DNA"/>
</dbReference>
<proteinExistence type="predicted"/>
<comment type="caution">
    <text evidence="2">The sequence shown here is derived from an EMBL/GenBank/DDBJ whole genome shotgun (WGS) entry which is preliminary data.</text>
</comment>
<feature type="compositionally biased region" description="Basic and acidic residues" evidence="1">
    <location>
        <begin position="501"/>
        <end position="518"/>
    </location>
</feature>
<gene>
    <name evidence="2" type="ORF">TCIL3000_0_00970</name>
</gene>
<reference evidence="2 3" key="2">
    <citation type="journal article" date="2012" name="Proc. Natl. Acad. Sci. U.S.A.">
        <title>Antigenic diversity is generated by distinct evolutionary mechanisms in African trypanosome species.</title>
        <authorList>
            <person name="Jackson A.P."/>
            <person name="Berry A."/>
            <person name="Aslett M."/>
            <person name="Allison H.C."/>
            <person name="Burton P."/>
            <person name="Vavrova-Anderson J."/>
            <person name="Brown R."/>
            <person name="Browne H."/>
            <person name="Corton N."/>
            <person name="Hauser H."/>
            <person name="Gamble J."/>
            <person name="Gilderthorp R."/>
            <person name="Marcello L."/>
            <person name="McQuillan J."/>
            <person name="Otto T.D."/>
            <person name="Quail M.A."/>
            <person name="Sanders M.J."/>
            <person name="van Tonder A."/>
            <person name="Ginger M.L."/>
            <person name="Field M.C."/>
            <person name="Barry J.D."/>
            <person name="Hertz-Fowler C."/>
            <person name="Berriman M."/>
        </authorList>
    </citation>
    <scope>NUCLEOTIDE SEQUENCE [LARGE SCALE GENOMIC DNA]</scope>
    <source>
        <strain evidence="2 3">IL3000</strain>
    </source>
</reference>
<protein>
    <submittedName>
        <fullName evidence="2">WGS project CAEQ00000000 data, annotated contig 33</fullName>
    </submittedName>
</protein>
<keyword evidence="3" id="KW-1185">Reference proteome</keyword>
<organism evidence="2 3">
    <name type="scientific">Trypanosoma congolense (strain IL3000)</name>
    <dbReference type="NCBI Taxonomy" id="1068625"/>
    <lineage>
        <taxon>Eukaryota</taxon>
        <taxon>Discoba</taxon>
        <taxon>Euglenozoa</taxon>
        <taxon>Kinetoplastea</taxon>
        <taxon>Metakinetoplastina</taxon>
        <taxon>Trypanosomatida</taxon>
        <taxon>Trypanosomatidae</taxon>
        <taxon>Trypanosoma</taxon>
        <taxon>Nannomonas</taxon>
    </lineage>
</organism>
<evidence type="ECO:0000256" key="1">
    <source>
        <dbReference type="SAM" id="MobiDB-lite"/>
    </source>
</evidence>
<reference evidence="3" key="1">
    <citation type="submission" date="2011-07" db="EMBL/GenBank/DDBJ databases">
        <title>Divergent evolution of antigenic variation in African trypanosomes.</title>
        <authorList>
            <person name="Jackson A.P."/>
            <person name="Berry A."/>
            <person name="Allison H.C."/>
            <person name="Burton P."/>
            <person name="Anderson J."/>
            <person name="Aslett M."/>
            <person name="Brown R."/>
            <person name="Corton N."/>
            <person name="Harris D."/>
            <person name="Hauser H."/>
            <person name="Gamble J."/>
            <person name="Gilderthorp R."/>
            <person name="McQuillan J."/>
            <person name="Quail M.A."/>
            <person name="Sanders M."/>
            <person name="Van Tonder A."/>
            <person name="Ginger M.L."/>
            <person name="Donelson J.E."/>
            <person name="Field M.C."/>
            <person name="Barry J.D."/>
            <person name="Berriman M."/>
            <person name="Hertz-Fowler C."/>
        </authorList>
    </citation>
    <scope>NUCLEOTIDE SEQUENCE [LARGE SCALE GENOMIC DNA]</scope>
    <source>
        <strain evidence="3">IL3000</strain>
    </source>
</reference>
<feature type="region of interest" description="Disordered" evidence="1">
    <location>
        <begin position="491"/>
        <end position="564"/>
    </location>
</feature>
<dbReference type="AlphaFoldDB" id="F9WEZ8"/>
<feature type="compositionally biased region" description="Polar residues" evidence="1">
    <location>
        <begin position="491"/>
        <end position="500"/>
    </location>
</feature>
<sequence>MGGVPSREEGTVVYSYLRGTYEIGLIPLTKALFGRDSALNGRGENSLLRKNFLQMRADLHEASSGPNRSKVLSWTEVKPCEITEHDLDEFLELVEQQLYATDAAMVMDHAAPLFPVPCAVCLVCKDGHDRHGSFRWRGRSIVVIGYFGCMNEALQSAFKTSTRGSCNGEYSITAAVFPSIGDRTFDRVLALAPVMLRMQFINSVRKYEQIVERSILADMNGINISDSVHGLSSVGLVRKNGKYWLPHGNAALSPGSLFQEAEKMFLKRISHMPVFLEVSPGSYSSLKSLVENAAFIQIHTTVSGAQCRLELPQSFQEYSHCTSIGNECDRHGDSCEAQAQKTGSSSLFGDHFNDLFSFPVQNDESFLGPSGGGDLFFFDPIDPLPHQHCWKEVATTDPSEVVRIHFDEVYVARAIMWLSNLFRRPTLFENICWMHYAIKKEENDTRRMLCNRDAIVADWRASHPELAKSFLGSGTSILLHHMCALQQELQRTRANTTEATVTKKPDTTEPTTRRKADTTEPTTRRRTNSAEPTSRRRTNAASGPRHHLVAAGRQPRPRPTPVVSCVPQPIAPPVYLIQPQPVGAPMYVPVVTVPQAAPPQFPMCYVSYCEEPMVASNCFFSKPMP</sequence>
<accession>F9WEZ8</accession>